<dbReference type="AlphaFoldDB" id="A0A1E3H4R7"/>
<evidence type="ECO:0000256" key="16">
    <source>
        <dbReference type="ARBA" id="ARBA00023209"/>
    </source>
</evidence>
<comment type="subcellular location">
    <subcellularLocation>
        <location evidence="2">Cell membrane</location>
        <topology evidence="2">Multi-pass membrane protein</topology>
    </subcellularLocation>
</comment>
<dbReference type="PANTHER" id="PTHR46382">
    <property type="entry name" value="PHOSPHATIDATE CYTIDYLYLTRANSFERASE"/>
    <property type="match status" value="1"/>
</dbReference>
<protein>
    <recommendedName>
        <fullName evidence="7 18">Phosphatidate cytidylyltransferase</fullName>
        <ecNumber evidence="6 18">2.7.7.41</ecNumber>
    </recommendedName>
</protein>
<evidence type="ECO:0000256" key="6">
    <source>
        <dbReference type="ARBA" id="ARBA00012487"/>
    </source>
</evidence>
<comment type="pathway">
    <text evidence="3 18">Phospholipid metabolism; CDP-diacylglycerol biosynthesis; CDP-diacylglycerol from sn-glycerol 3-phosphate: step 3/3.</text>
</comment>
<evidence type="ECO:0000256" key="15">
    <source>
        <dbReference type="ARBA" id="ARBA00023136"/>
    </source>
</evidence>
<evidence type="ECO:0000256" key="4">
    <source>
        <dbReference type="ARBA" id="ARBA00005189"/>
    </source>
</evidence>
<comment type="similarity">
    <text evidence="5 18">Belongs to the CDS family.</text>
</comment>
<evidence type="ECO:0000256" key="5">
    <source>
        <dbReference type="ARBA" id="ARBA00010185"/>
    </source>
</evidence>
<feature type="transmembrane region" description="Helical" evidence="19">
    <location>
        <begin position="139"/>
        <end position="160"/>
    </location>
</feature>
<keyword evidence="13 19" id="KW-1133">Transmembrane helix</keyword>
<dbReference type="UniPathway" id="UPA00557">
    <property type="reaction ID" value="UER00614"/>
</dbReference>
<dbReference type="Pfam" id="PF01148">
    <property type="entry name" value="CTP_transf_1"/>
    <property type="match status" value="1"/>
</dbReference>
<feature type="transmembrane region" description="Helical" evidence="19">
    <location>
        <begin position="113"/>
        <end position="133"/>
    </location>
</feature>
<evidence type="ECO:0000256" key="13">
    <source>
        <dbReference type="ARBA" id="ARBA00022989"/>
    </source>
</evidence>
<dbReference type="InterPro" id="IPR000374">
    <property type="entry name" value="PC_trans"/>
</dbReference>
<dbReference type="EC" id="2.7.7.41" evidence="6 18"/>
<evidence type="ECO:0000256" key="11">
    <source>
        <dbReference type="ARBA" id="ARBA00022692"/>
    </source>
</evidence>
<keyword evidence="9" id="KW-0444">Lipid biosynthesis</keyword>
<keyword evidence="10 18" id="KW-0808">Transferase</keyword>
<comment type="caution">
    <text evidence="20">The sequence shown here is derived from an EMBL/GenBank/DDBJ whole genome shotgun (WGS) entry which is preliminary data.</text>
</comment>
<evidence type="ECO:0000256" key="17">
    <source>
        <dbReference type="ARBA" id="ARBA00023264"/>
    </source>
</evidence>
<evidence type="ECO:0000313" key="21">
    <source>
        <dbReference type="Proteomes" id="UP000094622"/>
    </source>
</evidence>
<evidence type="ECO:0000256" key="7">
    <source>
        <dbReference type="ARBA" id="ARBA00019373"/>
    </source>
</evidence>
<dbReference type="OrthoDB" id="9799199at2"/>
<dbReference type="PROSITE" id="PS01315">
    <property type="entry name" value="CDS"/>
    <property type="match status" value="1"/>
</dbReference>
<comment type="pathway">
    <text evidence="4">Lipid metabolism.</text>
</comment>
<evidence type="ECO:0000256" key="14">
    <source>
        <dbReference type="ARBA" id="ARBA00023098"/>
    </source>
</evidence>
<keyword evidence="11 18" id="KW-0812">Transmembrane</keyword>
<evidence type="ECO:0000256" key="8">
    <source>
        <dbReference type="ARBA" id="ARBA00022475"/>
    </source>
</evidence>
<keyword evidence="16" id="KW-0594">Phospholipid biosynthesis</keyword>
<feature type="transmembrane region" description="Helical" evidence="19">
    <location>
        <begin position="73"/>
        <end position="106"/>
    </location>
</feature>
<proteinExistence type="inferred from homology"/>
<dbReference type="GO" id="GO:0016024">
    <property type="term" value="P:CDP-diacylglycerol biosynthetic process"/>
    <property type="evidence" value="ECO:0007669"/>
    <property type="project" value="UniProtKB-UniPathway"/>
</dbReference>
<organism evidence="20 21">
    <name type="scientific">Methylobrevis pamukkalensis</name>
    <dbReference type="NCBI Taxonomy" id="1439726"/>
    <lineage>
        <taxon>Bacteria</taxon>
        <taxon>Pseudomonadati</taxon>
        <taxon>Pseudomonadota</taxon>
        <taxon>Alphaproteobacteria</taxon>
        <taxon>Hyphomicrobiales</taxon>
        <taxon>Pleomorphomonadaceae</taxon>
        <taxon>Methylobrevis</taxon>
    </lineage>
</organism>
<feature type="transmembrane region" description="Helical" evidence="19">
    <location>
        <begin position="206"/>
        <end position="224"/>
    </location>
</feature>
<sequence length="281" mass="27948">MSGAGPEEAPPIVSANFYKRLVASLVLVPLAIGLTFAGGLAFTAMVALGGALVVMEWMRIAAPGGSQYLGRALPVFCGLVVLGTPAGASGAMGGLVLGAGLFAVAALTAGSRYLWVAAGLLYGGAPGIALSLLREGPDGFIAVVFVLVTVWTTDSCAYFAGRALGGPKLWPRVSPKKTWSGAIGGALSAVLAGLLLALVAGLPSPAVVAGIAFILSVVSQLGDLGESAVKRRFDVKDSGTIIPGHGGIMDRVDGLIPAAILAAAIGLAHGGPSLAAGLIRW</sequence>
<evidence type="ECO:0000256" key="10">
    <source>
        <dbReference type="ARBA" id="ARBA00022679"/>
    </source>
</evidence>
<comment type="catalytic activity">
    <reaction evidence="1 18">
        <text>a 1,2-diacyl-sn-glycero-3-phosphate + CTP + H(+) = a CDP-1,2-diacyl-sn-glycerol + diphosphate</text>
        <dbReference type="Rhea" id="RHEA:16229"/>
        <dbReference type="ChEBI" id="CHEBI:15378"/>
        <dbReference type="ChEBI" id="CHEBI:33019"/>
        <dbReference type="ChEBI" id="CHEBI:37563"/>
        <dbReference type="ChEBI" id="CHEBI:58332"/>
        <dbReference type="ChEBI" id="CHEBI:58608"/>
        <dbReference type="EC" id="2.7.7.41"/>
    </reaction>
</comment>
<accession>A0A1E3H4R7</accession>
<evidence type="ECO:0000256" key="9">
    <source>
        <dbReference type="ARBA" id="ARBA00022516"/>
    </source>
</evidence>
<dbReference type="EMBL" id="MCRJ01000028">
    <property type="protein sequence ID" value="ODN71145.1"/>
    <property type="molecule type" value="Genomic_DNA"/>
</dbReference>
<evidence type="ECO:0000256" key="2">
    <source>
        <dbReference type="ARBA" id="ARBA00004651"/>
    </source>
</evidence>
<keyword evidence="14" id="KW-0443">Lipid metabolism</keyword>
<feature type="transmembrane region" description="Helical" evidence="19">
    <location>
        <begin position="181"/>
        <end position="200"/>
    </location>
</feature>
<feature type="transmembrane region" description="Helical" evidence="19">
    <location>
        <begin position="21"/>
        <end position="53"/>
    </location>
</feature>
<keyword evidence="21" id="KW-1185">Reference proteome</keyword>
<dbReference type="GO" id="GO:0005886">
    <property type="term" value="C:plasma membrane"/>
    <property type="evidence" value="ECO:0007669"/>
    <property type="project" value="UniProtKB-SubCell"/>
</dbReference>
<evidence type="ECO:0000313" key="20">
    <source>
        <dbReference type="EMBL" id="ODN71145.1"/>
    </source>
</evidence>
<keyword evidence="15 19" id="KW-0472">Membrane</keyword>
<keyword evidence="12 18" id="KW-0548">Nucleotidyltransferase</keyword>
<evidence type="ECO:0000256" key="1">
    <source>
        <dbReference type="ARBA" id="ARBA00001698"/>
    </source>
</evidence>
<name>A0A1E3H4R7_9HYPH</name>
<dbReference type="GO" id="GO:0004605">
    <property type="term" value="F:phosphatidate cytidylyltransferase activity"/>
    <property type="evidence" value="ECO:0007669"/>
    <property type="project" value="UniProtKB-EC"/>
</dbReference>
<keyword evidence="8" id="KW-1003">Cell membrane</keyword>
<dbReference type="PATRIC" id="fig|1439726.3.peg.1597"/>
<evidence type="ECO:0000256" key="3">
    <source>
        <dbReference type="ARBA" id="ARBA00005119"/>
    </source>
</evidence>
<evidence type="ECO:0000256" key="18">
    <source>
        <dbReference type="RuleBase" id="RU003938"/>
    </source>
</evidence>
<gene>
    <name evidence="20" type="primary">cdsA</name>
    <name evidence="20" type="ORF">A6302_01517</name>
</gene>
<evidence type="ECO:0000256" key="19">
    <source>
        <dbReference type="SAM" id="Phobius"/>
    </source>
</evidence>
<dbReference type="PANTHER" id="PTHR46382:SF1">
    <property type="entry name" value="PHOSPHATIDATE CYTIDYLYLTRANSFERASE"/>
    <property type="match status" value="1"/>
</dbReference>
<evidence type="ECO:0000256" key="12">
    <source>
        <dbReference type="ARBA" id="ARBA00022695"/>
    </source>
</evidence>
<keyword evidence="17" id="KW-1208">Phospholipid metabolism</keyword>
<dbReference type="Proteomes" id="UP000094622">
    <property type="component" value="Unassembled WGS sequence"/>
</dbReference>
<reference evidence="20 21" key="1">
    <citation type="submission" date="2016-07" db="EMBL/GenBank/DDBJ databases">
        <title>Draft Genome Sequence of Methylobrevis pamukkalensis PK2.</title>
        <authorList>
            <person name="Vasilenko O.V."/>
            <person name="Doronina N.V."/>
            <person name="Shmareva M.N."/>
            <person name="Tarlachkov S.V."/>
            <person name="Mustakhimov I."/>
            <person name="Trotsenko Y.A."/>
        </authorList>
    </citation>
    <scope>NUCLEOTIDE SEQUENCE [LARGE SCALE GENOMIC DNA]</scope>
    <source>
        <strain evidence="20 21">PK2</strain>
    </source>
</reference>
<dbReference type="RefSeq" id="WP_069306409.1">
    <property type="nucleotide sequence ID" value="NZ_MCRJ01000028.1"/>
</dbReference>